<dbReference type="Proteomes" id="UP000594464">
    <property type="component" value="Chromosome"/>
</dbReference>
<evidence type="ECO:0000256" key="6">
    <source>
        <dbReference type="ARBA" id="ARBA00047941"/>
    </source>
</evidence>
<feature type="domain" description="Methyltransferase" evidence="9">
    <location>
        <begin position="71"/>
        <end position="211"/>
    </location>
</feature>
<dbReference type="InterPro" id="IPR029063">
    <property type="entry name" value="SAM-dependent_MTases_sf"/>
</dbReference>
<evidence type="ECO:0000256" key="8">
    <source>
        <dbReference type="ARBA" id="ARBA00048428"/>
    </source>
</evidence>
<proteinExistence type="inferred from homology"/>
<evidence type="ECO:0000256" key="3">
    <source>
        <dbReference type="ARBA" id="ARBA00034487"/>
    </source>
</evidence>
<evidence type="ECO:0000259" key="9">
    <source>
        <dbReference type="Pfam" id="PF13847"/>
    </source>
</evidence>
<evidence type="ECO:0000256" key="7">
    <source>
        <dbReference type="ARBA" id="ARBA00047943"/>
    </source>
</evidence>
<dbReference type="Pfam" id="PF13847">
    <property type="entry name" value="Methyltransf_31"/>
    <property type="match status" value="1"/>
</dbReference>
<reference evidence="11" key="1">
    <citation type="submission" date="2020-02" db="EMBL/GenBank/DDBJ databases">
        <title>Genomic and physiological characterization of two novel Nitrospinaceae genera.</title>
        <authorList>
            <person name="Mueller A.J."/>
            <person name="Jung M.-Y."/>
            <person name="Strachan C.R."/>
            <person name="Herbold C.W."/>
            <person name="Kirkegaard R.H."/>
            <person name="Daims H."/>
        </authorList>
    </citation>
    <scope>NUCLEOTIDE SEQUENCE [LARGE SCALE GENOMIC DNA]</scope>
</reference>
<dbReference type="EC" id="2.1.1.137" evidence="4"/>
<evidence type="ECO:0000256" key="2">
    <source>
        <dbReference type="ARBA" id="ARBA00022691"/>
    </source>
</evidence>
<dbReference type="KEGG" id="nva:G3M78_07515"/>
<sequence length="322" mass="34920">MSESSCCDEQEDSKVTREDVRDFYSKAALEAQDSLCCPAEYDESNLSHIPEEVRAISYGCGSPVDRAGLRQGETMVDLGSGGGIDCFIASKLVGASGRVIGVDMTEAMLKKASLNAEKVAKNLGYGNVEFKQGFLEKIPVEDDAANLVTSNCVLNLSVSKAEVFKEIKRILKPGGRFVIADIISDRAAPQHMRDNRELWGECASGAMTLKEFIDMTRAIGFHGISLKKDYLWKIIEGIKFYSYTLTAYAPDPGESSCCSSLMAAYNGPFESIVCNGQEFRVGEDVEVDEATVKILGDAPYAGHFTITDPETEAPSDGDSCCN</sequence>
<protein>
    <recommendedName>
        <fullName evidence="5">Arsenite methyltransferase</fullName>
        <ecNumber evidence="4">2.1.1.137</ecNumber>
    </recommendedName>
</protein>
<dbReference type="PANTHER" id="PTHR43675:SF8">
    <property type="entry name" value="ARSENITE METHYLTRANSFERASE"/>
    <property type="match status" value="1"/>
</dbReference>
<organism evidence="10 11">
    <name type="scientific">Candidatus Nitrohelix vancouverensis</name>
    <dbReference type="NCBI Taxonomy" id="2705534"/>
    <lineage>
        <taxon>Bacteria</taxon>
        <taxon>Pseudomonadati</taxon>
        <taxon>Nitrospinota/Tectimicrobiota group</taxon>
        <taxon>Nitrospinota</taxon>
        <taxon>Nitrospinia</taxon>
        <taxon>Nitrospinales</taxon>
        <taxon>Nitrospinaceae</taxon>
        <taxon>Candidatus Nitrohelix</taxon>
    </lineage>
</organism>
<dbReference type="Gene3D" id="3.40.50.150">
    <property type="entry name" value="Vaccinia Virus protein VP39"/>
    <property type="match status" value="1"/>
</dbReference>
<gene>
    <name evidence="10" type="ORF">G3M78_07515</name>
</gene>
<dbReference type="EMBL" id="CP048620">
    <property type="protein sequence ID" value="QPJ65243.1"/>
    <property type="molecule type" value="Genomic_DNA"/>
</dbReference>
<name>A0A7T0C2C0_9BACT</name>
<comment type="catalytic activity">
    <reaction evidence="6">
        <text>arsenic triglutathione + [thioredoxin]-dithiol + S-adenosyl-L-methionine + 2 H2O = methylarsonous acid + [thioredoxin]-disulfide + 3 glutathione + S-adenosyl-L-homocysteine + H(+)</text>
        <dbReference type="Rhea" id="RHEA:69460"/>
        <dbReference type="Rhea" id="RHEA-COMP:10698"/>
        <dbReference type="Rhea" id="RHEA-COMP:10700"/>
        <dbReference type="ChEBI" id="CHEBI:15377"/>
        <dbReference type="ChEBI" id="CHEBI:15378"/>
        <dbReference type="ChEBI" id="CHEBI:17826"/>
        <dbReference type="ChEBI" id="CHEBI:29950"/>
        <dbReference type="ChEBI" id="CHEBI:50058"/>
        <dbReference type="ChEBI" id="CHEBI:57856"/>
        <dbReference type="ChEBI" id="CHEBI:57925"/>
        <dbReference type="ChEBI" id="CHEBI:59789"/>
        <dbReference type="ChEBI" id="CHEBI:183640"/>
        <dbReference type="EC" id="2.1.1.137"/>
    </reaction>
</comment>
<evidence type="ECO:0000313" key="11">
    <source>
        <dbReference type="Proteomes" id="UP000594464"/>
    </source>
</evidence>
<accession>A0A7T0C2C0</accession>
<comment type="catalytic activity">
    <reaction evidence="8">
        <text>arsenic triglutathione + 3 [thioredoxin]-dithiol + 3 S-adenosyl-L-methionine = trimethylarsine + 3 [thioredoxin]-disulfide + 3 glutathione + 3 S-adenosyl-L-homocysteine + 3 H(+)</text>
        <dbReference type="Rhea" id="RHEA:69432"/>
        <dbReference type="Rhea" id="RHEA-COMP:10698"/>
        <dbReference type="Rhea" id="RHEA-COMP:10700"/>
        <dbReference type="ChEBI" id="CHEBI:15378"/>
        <dbReference type="ChEBI" id="CHEBI:27130"/>
        <dbReference type="ChEBI" id="CHEBI:29950"/>
        <dbReference type="ChEBI" id="CHEBI:50058"/>
        <dbReference type="ChEBI" id="CHEBI:57856"/>
        <dbReference type="ChEBI" id="CHEBI:57925"/>
        <dbReference type="ChEBI" id="CHEBI:59789"/>
        <dbReference type="ChEBI" id="CHEBI:183640"/>
        <dbReference type="EC" id="2.1.1.137"/>
    </reaction>
</comment>
<evidence type="ECO:0000256" key="1">
    <source>
        <dbReference type="ARBA" id="ARBA00022679"/>
    </source>
</evidence>
<dbReference type="GO" id="GO:0032259">
    <property type="term" value="P:methylation"/>
    <property type="evidence" value="ECO:0007669"/>
    <property type="project" value="UniProtKB-KW"/>
</dbReference>
<dbReference type="GO" id="GO:0030791">
    <property type="term" value="F:arsenite methyltransferase activity"/>
    <property type="evidence" value="ECO:0007669"/>
    <property type="project" value="UniProtKB-EC"/>
</dbReference>
<comment type="similarity">
    <text evidence="3">Belongs to the methyltransferase superfamily. Arsenite methyltransferase family.</text>
</comment>
<evidence type="ECO:0000256" key="5">
    <source>
        <dbReference type="ARBA" id="ARBA00034545"/>
    </source>
</evidence>
<evidence type="ECO:0000313" key="10">
    <source>
        <dbReference type="EMBL" id="QPJ65243.1"/>
    </source>
</evidence>
<dbReference type="InterPro" id="IPR026669">
    <property type="entry name" value="Arsenite_MeTrfase-like"/>
</dbReference>
<dbReference type="PANTHER" id="PTHR43675">
    <property type="entry name" value="ARSENITE METHYLTRANSFERASE"/>
    <property type="match status" value="1"/>
</dbReference>
<comment type="catalytic activity">
    <reaction evidence="7">
        <text>arsenic triglutathione + 2 [thioredoxin]-dithiol + 2 S-adenosyl-L-methionine + H2O = dimethylarsinous acid + 2 [thioredoxin]-disulfide + 3 glutathione + 2 S-adenosyl-L-homocysteine + 2 H(+)</text>
        <dbReference type="Rhea" id="RHEA:69464"/>
        <dbReference type="Rhea" id="RHEA-COMP:10698"/>
        <dbReference type="Rhea" id="RHEA-COMP:10700"/>
        <dbReference type="ChEBI" id="CHEBI:15377"/>
        <dbReference type="ChEBI" id="CHEBI:15378"/>
        <dbReference type="ChEBI" id="CHEBI:23808"/>
        <dbReference type="ChEBI" id="CHEBI:29950"/>
        <dbReference type="ChEBI" id="CHEBI:50058"/>
        <dbReference type="ChEBI" id="CHEBI:57856"/>
        <dbReference type="ChEBI" id="CHEBI:57925"/>
        <dbReference type="ChEBI" id="CHEBI:59789"/>
        <dbReference type="ChEBI" id="CHEBI:183640"/>
        <dbReference type="EC" id="2.1.1.137"/>
    </reaction>
</comment>
<keyword evidence="10" id="KW-0489">Methyltransferase</keyword>
<dbReference type="CDD" id="cd02440">
    <property type="entry name" value="AdoMet_MTases"/>
    <property type="match status" value="1"/>
</dbReference>
<keyword evidence="1 10" id="KW-0808">Transferase</keyword>
<dbReference type="InterPro" id="IPR025714">
    <property type="entry name" value="Methyltranfer_dom"/>
</dbReference>
<keyword evidence="2" id="KW-0949">S-adenosyl-L-methionine</keyword>
<evidence type="ECO:0000256" key="4">
    <source>
        <dbReference type="ARBA" id="ARBA00034521"/>
    </source>
</evidence>
<dbReference type="SUPFAM" id="SSF53335">
    <property type="entry name" value="S-adenosyl-L-methionine-dependent methyltransferases"/>
    <property type="match status" value="1"/>
</dbReference>
<dbReference type="AlphaFoldDB" id="A0A7T0C2C0"/>